<evidence type="ECO:0000313" key="1">
    <source>
        <dbReference type="EMBL" id="ASG67075.1"/>
    </source>
</evidence>
<evidence type="ECO:0000313" key="2">
    <source>
        <dbReference type="Proteomes" id="UP000249910"/>
    </source>
</evidence>
<keyword evidence="2" id="KW-1185">Reference proteome</keyword>
<gene>
    <name evidence="1" type="ORF">CDV26_00550</name>
</gene>
<accession>A0ABM6LWU1</accession>
<dbReference type="EMBL" id="CP022132">
    <property type="protein sequence ID" value="ASG67075.1"/>
    <property type="molecule type" value="Genomic_DNA"/>
</dbReference>
<name>A0ABM6LWU1_9GAMM</name>
<protein>
    <submittedName>
        <fullName evidence="1">Uncharacterized protein</fullName>
    </submittedName>
</protein>
<organism evidence="1 2">
    <name type="scientific">Francisella halioticida</name>
    <dbReference type="NCBI Taxonomy" id="549298"/>
    <lineage>
        <taxon>Bacteria</taxon>
        <taxon>Pseudomonadati</taxon>
        <taxon>Pseudomonadota</taxon>
        <taxon>Gammaproteobacteria</taxon>
        <taxon>Thiotrichales</taxon>
        <taxon>Francisellaceae</taxon>
        <taxon>Francisella</taxon>
    </lineage>
</organism>
<reference evidence="1 2" key="1">
    <citation type="submission" date="2017-06" db="EMBL/GenBank/DDBJ databases">
        <title>Complete genome of Francisella halioticida.</title>
        <authorList>
            <person name="Sjodin A."/>
        </authorList>
    </citation>
    <scope>NUCLEOTIDE SEQUENCE [LARGE SCALE GENOMIC DNA]</scope>
    <source>
        <strain evidence="1 2">DSM 23729</strain>
    </source>
</reference>
<proteinExistence type="predicted"/>
<dbReference type="Proteomes" id="UP000249910">
    <property type="component" value="Chromosome"/>
</dbReference>
<sequence>MTQQQIDDGDKPQMQQQIANVFVGIQYNAKSWDIRALWQDSAYTNVDPNNPSFLGPLTNTVIMEFELKGFREAGDTTNLSSRLNQINGYEEKQWGV</sequence>